<dbReference type="EnsemblMetazoa" id="Aqu2.1.40241_001">
    <property type="protein sequence ID" value="Aqu2.1.40241_001"/>
    <property type="gene ID" value="Aqu2.1.40241"/>
</dbReference>
<dbReference type="AlphaFoldDB" id="A0A1X7VIR2"/>
<evidence type="ECO:0000313" key="1">
    <source>
        <dbReference type="EnsemblMetazoa" id="Aqu2.1.40241_001"/>
    </source>
</evidence>
<name>A0A1X7VIR2_AMPQE</name>
<reference evidence="1" key="1">
    <citation type="submission" date="2017-05" db="UniProtKB">
        <authorList>
            <consortium name="EnsemblMetazoa"/>
        </authorList>
    </citation>
    <scope>IDENTIFICATION</scope>
</reference>
<dbReference type="InParanoid" id="A0A1X7VIR2"/>
<protein>
    <submittedName>
        <fullName evidence="1">Uncharacterized protein</fullName>
    </submittedName>
</protein>
<organism evidence="1">
    <name type="scientific">Amphimedon queenslandica</name>
    <name type="common">Sponge</name>
    <dbReference type="NCBI Taxonomy" id="400682"/>
    <lineage>
        <taxon>Eukaryota</taxon>
        <taxon>Metazoa</taxon>
        <taxon>Porifera</taxon>
        <taxon>Demospongiae</taxon>
        <taxon>Heteroscleromorpha</taxon>
        <taxon>Haplosclerida</taxon>
        <taxon>Niphatidae</taxon>
        <taxon>Amphimedon</taxon>
    </lineage>
</organism>
<sequence>MSQTEHPELMRVLEKQKLFEKALNVYLNEESKLSGEDKSVDDVCMFEREEEEFQSDDACNLEAISKPRIIENTNCNESEAAKALDKSFSYISSFDFSVRDIQKLEESYKAFQIDRDRRISVDQEANAINGQIVSDVESDDPEQYTECRI</sequence>
<accession>A0A1X7VIR2</accession>
<proteinExistence type="predicted"/>